<protein>
    <submittedName>
        <fullName evidence="1">Uncharacterized protein</fullName>
    </submittedName>
</protein>
<dbReference type="Proteomes" id="UP000559256">
    <property type="component" value="Unassembled WGS sequence"/>
</dbReference>
<dbReference type="EMBL" id="JAACJM010000027">
    <property type="protein sequence ID" value="KAF5365438.1"/>
    <property type="molecule type" value="Genomic_DNA"/>
</dbReference>
<evidence type="ECO:0000313" key="2">
    <source>
        <dbReference type="Proteomes" id="UP000559256"/>
    </source>
</evidence>
<sequence>MKGDGVHSQANHEGGVQGDNLWEKLVLDNDVFRRLVCFVAKATESHSRIITVVWFATWGTPEDPGGDITTEQMSQRPMVTVVGDSEKVVTEKDDGPCGTRKYTWIRVSGPLTPLTEVDTQTQAAMKRDDTAESLHQETLNWALDSFVQDGDELVLCVNVGVEEDLLAPKPFVIPSTFFLRSLSIPYGVYVSSFEVFPAFIFHLHIPYPPRPRICTFFTTSTTSSTLMLSPSHFLF</sequence>
<dbReference type="AlphaFoldDB" id="A0A8H5LQ76"/>
<organism evidence="1 2">
    <name type="scientific">Tetrapyrgos nigripes</name>
    <dbReference type="NCBI Taxonomy" id="182062"/>
    <lineage>
        <taxon>Eukaryota</taxon>
        <taxon>Fungi</taxon>
        <taxon>Dikarya</taxon>
        <taxon>Basidiomycota</taxon>
        <taxon>Agaricomycotina</taxon>
        <taxon>Agaricomycetes</taxon>
        <taxon>Agaricomycetidae</taxon>
        <taxon>Agaricales</taxon>
        <taxon>Marasmiineae</taxon>
        <taxon>Marasmiaceae</taxon>
        <taxon>Tetrapyrgos</taxon>
    </lineage>
</organism>
<keyword evidence="2" id="KW-1185">Reference proteome</keyword>
<proteinExistence type="predicted"/>
<evidence type="ECO:0000313" key="1">
    <source>
        <dbReference type="EMBL" id="KAF5365438.1"/>
    </source>
</evidence>
<comment type="caution">
    <text evidence="1">The sequence shown here is derived from an EMBL/GenBank/DDBJ whole genome shotgun (WGS) entry which is preliminary data.</text>
</comment>
<reference evidence="1 2" key="1">
    <citation type="journal article" date="2020" name="ISME J.">
        <title>Uncovering the hidden diversity of litter-decomposition mechanisms in mushroom-forming fungi.</title>
        <authorList>
            <person name="Floudas D."/>
            <person name="Bentzer J."/>
            <person name="Ahren D."/>
            <person name="Johansson T."/>
            <person name="Persson P."/>
            <person name="Tunlid A."/>
        </authorList>
    </citation>
    <scope>NUCLEOTIDE SEQUENCE [LARGE SCALE GENOMIC DNA]</scope>
    <source>
        <strain evidence="1 2">CBS 291.85</strain>
    </source>
</reference>
<accession>A0A8H5LQ76</accession>
<name>A0A8H5LQ76_9AGAR</name>
<dbReference type="OrthoDB" id="843225at2759"/>
<gene>
    <name evidence="1" type="ORF">D9758_010874</name>
</gene>